<comment type="caution">
    <text evidence="2">The sequence shown here is derived from an EMBL/GenBank/DDBJ whole genome shotgun (WGS) entry which is preliminary data.</text>
</comment>
<keyword evidence="3" id="KW-1185">Reference proteome</keyword>
<evidence type="ECO:0000313" key="2">
    <source>
        <dbReference type="EMBL" id="RFO98756.1"/>
    </source>
</evidence>
<reference evidence="2 3" key="1">
    <citation type="submission" date="2018-05" db="EMBL/GenBank/DDBJ databases">
        <title>Rhodoferax soyangensis sp.nov., isolated from an oligotrophic freshwater lake.</title>
        <authorList>
            <person name="Park M."/>
        </authorList>
    </citation>
    <scope>NUCLEOTIDE SEQUENCE [LARGE SCALE GENOMIC DNA]</scope>
    <source>
        <strain evidence="2 3">IMCC26218</strain>
    </source>
</reference>
<dbReference type="Proteomes" id="UP000260665">
    <property type="component" value="Unassembled WGS sequence"/>
</dbReference>
<proteinExistence type="predicted"/>
<organism evidence="2 3">
    <name type="scientific">Rhodoferax lacus</name>
    <dbReference type="NCBI Taxonomy" id="2184758"/>
    <lineage>
        <taxon>Bacteria</taxon>
        <taxon>Pseudomonadati</taxon>
        <taxon>Pseudomonadota</taxon>
        <taxon>Betaproteobacteria</taxon>
        <taxon>Burkholderiales</taxon>
        <taxon>Comamonadaceae</taxon>
        <taxon>Rhodoferax</taxon>
    </lineage>
</organism>
<sequence>MQEIQALDSNAQPRRYRALDDKQSKGRLTTPSGGGGAALAGNRSRVVESAGDVPWTEFCKLLSRPAFLLAVTGFGEL</sequence>
<evidence type="ECO:0000256" key="1">
    <source>
        <dbReference type="SAM" id="MobiDB-lite"/>
    </source>
</evidence>
<gene>
    <name evidence="2" type="ORF">DIC66_02440</name>
</gene>
<feature type="region of interest" description="Disordered" evidence="1">
    <location>
        <begin position="1"/>
        <end position="41"/>
    </location>
</feature>
<protein>
    <submittedName>
        <fullName evidence="2">Uncharacterized protein</fullName>
    </submittedName>
</protein>
<dbReference type="EMBL" id="QFZK01000001">
    <property type="protein sequence ID" value="RFO98756.1"/>
    <property type="molecule type" value="Genomic_DNA"/>
</dbReference>
<dbReference type="AlphaFoldDB" id="A0A3E1RH88"/>
<accession>A0A3E1RH88</accession>
<evidence type="ECO:0000313" key="3">
    <source>
        <dbReference type="Proteomes" id="UP000260665"/>
    </source>
</evidence>
<name>A0A3E1RH88_9BURK</name>